<dbReference type="FunFam" id="2.20.100.10:FF:000005">
    <property type="entry name" value="ADAM metallopeptidase with thrombospondin type 1 motif 9"/>
    <property type="match status" value="2"/>
</dbReference>
<feature type="binding site" evidence="14">
    <location>
        <position position="327"/>
    </location>
    <ligand>
        <name>Ca(2+)</name>
        <dbReference type="ChEBI" id="CHEBI:29108"/>
        <label>2</label>
    </ligand>
</feature>
<evidence type="ECO:0000256" key="17">
    <source>
        <dbReference type="SAM" id="MobiDB-lite"/>
    </source>
</evidence>
<evidence type="ECO:0000259" key="20">
    <source>
        <dbReference type="PROSITE" id="PS50900"/>
    </source>
</evidence>
<sequence>MALGRHRLVCATLAAFYFSFLADATTMERRHEKFVKTLEVLGAGGNFETVVTVTPTRVTRSGDFLEYASLSPLSIHEGAKKLRRRRSLDARDVREELDAASATAEGDHEVFFDLGDAPGTPLSGARLHLKRNYKLVSRNFLVEERSRGGKIVGRHSLVEDCHYKGVIHNHDSFSKVALSLCNGLQGVIVRDDDTFFIEPAWNHTTTNSSNGDTQSEGGHPHVILKRSVLEHLKERRENEDDLGHCGYSDKVAGETPWWKIDPREPTKKNEKQDEEDTSSQKHHHHRHANHRTSAGRSAAEEEEVDASEPDMEKSRRRRSVSVERHVEVMVVADKMMVGFHGRKDVEKYILTIMNIVSNLYHDSSIGNAVNIVVTRVVLLTEDQPGLEINHHADQSLNSFCRWQSDINVNESTGSSDFGLAHHDNAILITGYDICTYRNQPCGTLGLAPVSGMCEHMRSCSINEDIGLASAFTIAHEIGHNFGMNHDGTGNECGPGNGQPSKIMAPQMTTNTSPFMWSRCSKKYITDFLDSGAGNCLVDSPPSRDFNFPEEMPGQLHDADEQCRFQYGAQSKQCRYGDVCRELWCTSKNERCATNSIPAAEGTNCITTDIPRGWCYRGNCVPFGYRPQAVDGSWGSWTAWAECSRTCGTGISSSSRSCDNPAPEHGGKYCIGERMRYRSCNTQRCTDPNSEPRREQCARFDTELFRGKYYNWLPYTGSNVKACALNCLAQGFNFFAERAPAVIDGTKCFSDSLDVCINGECHHVGCDHVLHSNATEDKCRVCGGDGSTCETQAGIFNMPIRMHGQYHQVVTIPRGSVNILIQELEISKQNYIALKNSRNEDYINGGWTIDWPQKFKVAGTTFTYKRPGDEPESLEALGPTSEDLVVMLLVQEQNRGLRYEYNVPVERESSGDNVSPFLWSQGQWTPCTASCAGGTQRRPVECRRVDDDTVVQPSYCNQVTKPVEQEQSCNVEPCPPMWSPGEWSECSRTCGGGHRTRHVMCMRVLSQIEDEVIDDIYCTDGKPRSSSRCNLDTCPPQWTTGRWSSCKPRCGPGTKTRDVQCKSSDRRETFPDERCDIRAKPAAKAHCSSGACPPPRWVYGKWSKCSAQCGQGIKKRRVFCGTPGTNAVRTGCPDNRKPKTVQSCTSSCGAPEPEAQCIDDVKVGYCPLVLRFKFCNRAYFRKMCCSTCSRG</sequence>
<comment type="cofactor">
    <cofactor evidence="14">
        <name>Zn(2+)</name>
        <dbReference type="ChEBI" id="CHEBI:29105"/>
    </cofactor>
    <text evidence="14">Binds 1 zinc ion per subunit.</text>
</comment>
<feature type="binding site" evidence="14">
    <location>
        <position position="327"/>
    </location>
    <ligand>
        <name>Ca(2+)</name>
        <dbReference type="ChEBI" id="CHEBI:29108"/>
        <label>1</label>
    </ligand>
</feature>
<dbReference type="InterPro" id="IPR024079">
    <property type="entry name" value="MetalloPept_cat_dom_sf"/>
</dbReference>
<evidence type="ECO:0000256" key="13">
    <source>
        <dbReference type="PIRSR" id="PIRSR613273-1"/>
    </source>
</evidence>
<feature type="binding site" evidence="14 16">
    <location>
        <position position="485"/>
    </location>
    <ligand>
        <name>Zn(2+)</name>
        <dbReference type="ChEBI" id="CHEBI:29105"/>
        <note>catalytic</note>
    </ligand>
</feature>
<dbReference type="FunFam" id="3.40.1620.60:FF:000002">
    <property type="entry name" value="A disintegrin and metalloproteinase with thrombospondin motifs 10"/>
    <property type="match status" value="1"/>
</dbReference>
<dbReference type="InterPro" id="IPR050439">
    <property type="entry name" value="ADAMTS_ADAMTS-like"/>
</dbReference>
<dbReference type="InterPro" id="IPR041645">
    <property type="entry name" value="ADAMTS_CR_2"/>
</dbReference>
<feature type="compositionally biased region" description="Basic residues" evidence="17">
    <location>
        <begin position="280"/>
        <end position="290"/>
    </location>
</feature>
<evidence type="ECO:0000256" key="1">
    <source>
        <dbReference type="ARBA" id="ARBA00004498"/>
    </source>
</evidence>
<feature type="binding site" evidence="14 16">
    <location>
        <position position="479"/>
    </location>
    <ligand>
        <name>Zn(2+)</name>
        <dbReference type="ChEBI" id="CHEBI:29105"/>
        <note>catalytic</note>
    </ligand>
</feature>
<feature type="disulfide bond" evidence="15">
    <location>
        <begin position="579"/>
        <end position="614"/>
    </location>
</feature>
<evidence type="ECO:0000256" key="2">
    <source>
        <dbReference type="ARBA" id="ARBA00022525"/>
    </source>
</evidence>
<dbReference type="CDD" id="cd04273">
    <property type="entry name" value="ZnMc_ADAMTS_like"/>
    <property type="match status" value="1"/>
</dbReference>
<feature type="active site" evidence="13 16">
    <location>
        <position position="476"/>
    </location>
</feature>
<organism evidence="21">
    <name type="scientific">Phallusia mammillata</name>
    <dbReference type="NCBI Taxonomy" id="59560"/>
    <lineage>
        <taxon>Eukaryota</taxon>
        <taxon>Metazoa</taxon>
        <taxon>Chordata</taxon>
        <taxon>Tunicata</taxon>
        <taxon>Ascidiacea</taxon>
        <taxon>Phlebobranchia</taxon>
        <taxon>Ascidiidae</taxon>
        <taxon>Phallusia</taxon>
    </lineage>
</organism>
<keyword evidence="2" id="KW-0964">Secreted</keyword>
<evidence type="ECO:0000256" key="9">
    <source>
        <dbReference type="ARBA" id="ARBA00022833"/>
    </source>
</evidence>
<dbReference type="GO" id="GO:0006508">
    <property type="term" value="P:proteolysis"/>
    <property type="evidence" value="ECO:0007669"/>
    <property type="project" value="UniProtKB-KW"/>
</dbReference>
<feature type="disulfide bond" evidence="15">
    <location>
        <begin position="492"/>
        <end position="519"/>
    </location>
</feature>
<feature type="domain" description="PLAC" evidence="20">
    <location>
        <begin position="1152"/>
        <end position="1190"/>
    </location>
</feature>
<dbReference type="Gene3D" id="3.40.1620.60">
    <property type="match status" value="1"/>
</dbReference>
<evidence type="ECO:0000256" key="10">
    <source>
        <dbReference type="ARBA" id="ARBA00023049"/>
    </source>
</evidence>
<feature type="disulfide bond" evidence="15">
    <location>
        <begin position="604"/>
        <end position="619"/>
    </location>
</feature>
<keyword evidence="12" id="KW-0325">Glycoprotein</keyword>
<name>A0A6F9D6H1_9ASCI</name>
<keyword evidence="6 18" id="KW-0732">Signal</keyword>
<dbReference type="Gene3D" id="2.60.120.830">
    <property type="match status" value="1"/>
</dbReference>
<evidence type="ECO:0000256" key="16">
    <source>
        <dbReference type="PROSITE-ProRule" id="PRU00276"/>
    </source>
</evidence>
<dbReference type="PROSITE" id="PS50092">
    <property type="entry name" value="TSP1"/>
    <property type="match status" value="5"/>
</dbReference>
<dbReference type="InterPro" id="IPR045371">
    <property type="entry name" value="ADAMTS_CR_3"/>
</dbReference>
<dbReference type="SUPFAM" id="SSF82895">
    <property type="entry name" value="TSP-1 type 1 repeat"/>
    <property type="match status" value="5"/>
</dbReference>
<accession>A0A6F9D6H1</accession>
<dbReference type="InterPro" id="IPR010294">
    <property type="entry name" value="ADAMTS_spacer1"/>
</dbReference>
<dbReference type="InterPro" id="IPR002870">
    <property type="entry name" value="Peptidase_M12B_N"/>
</dbReference>
<feature type="domain" description="Peptidase M12B" evidence="19">
    <location>
        <begin position="324"/>
        <end position="540"/>
    </location>
</feature>
<dbReference type="PRINTS" id="PR01857">
    <property type="entry name" value="ADAMTSFAMILY"/>
</dbReference>
<keyword evidence="11 15" id="KW-1015">Disulfide bond</keyword>
<feature type="disulfide bond" evidence="15">
    <location>
        <begin position="400"/>
        <end position="459"/>
    </location>
</feature>
<evidence type="ECO:0000256" key="15">
    <source>
        <dbReference type="PIRSR" id="PIRSR613273-3"/>
    </source>
</evidence>
<evidence type="ECO:0000256" key="11">
    <source>
        <dbReference type="ARBA" id="ARBA00023157"/>
    </source>
</evidence>
<feature type="region of interest" description="Disordered" evidence="17">
    <location>
        <begin position="256"/>
        <end position="320"/>
    </location>
</feature>
<feature type="binding site" evidence="14">
    <location>
        <position position="423"/>
    </location>
    <ligand>
        <name>Ca(2+)</name>
        <dbReference type="ChEBI" id="CHEBI:29108"/>
        <label>1</label>
    </ligand>
</feature>
<dbReference type="AlphaFoldDB" id="A0A6F9D6H1"/>
<evidence type="ECO:0000256" key="7">
    <source>
        <dbReference type="ARBA" id="ARBA00022737"/>
    </source>
</evidence>
<evidence type="ECO:0000256" key="14">
    <source>
        <dbReference type="PIRSR" id="PIRSR613273-2"/>
    </source>
</evidence>
<evidence type="ECO:0000256" key="3">
    <source>
        <dbReference type="ARBA" id="ARBA00022530"/>
    </source>
</evidence>
<feature type="compositionally biased region" description="Acidic residues" evidence="17">
    <location>
        <begin position="300"/>
        <end position="309"/>
    </location>
</feature>
<keyword evidence="9 14" id="KW-0862">Zinc</keyword>
<evidence type="ECO:0000256" key="8">
    <source>
        <dbReference type="ARBA" id="ARBA00022801"/>
    </source>
</evidence>
<feature type="disulfide bond" evidence="15">
    <location>
        <begin position="562"/>
        <end position="584"/>
    </location>
</feature>
<evidence type="ECO:0000256" key="4">
    <source>
        <dbReference type="ARBA" id="ARBA00022670"/>
    </source>
</evidence>
<dbReference type="GO" id="GO:0030198">
    <property type="term" value="P:extracellular matrix organization"/>
    <property type="evidence" value="ECO:0007669"/>
    <property type="project" value="InterPro"/>
</dbReference>
<feature type="binding site" evidence="14">
    <location>
        <position position="535"/>
    </location>
    <ligand>
        <name>Ca(2+)</name>
        <dbReference type="ChEBI" id="CHEBI:29108"/>
        <label>1</label>
    </ligand>
</feature>
<dbReference type="Pfam" id="PF17771">
    <property type="entry name" value="ADAMTS_CR_2"/>
    <property type="match status" value="1"/>
</dbReference>
<evidence type="ECO:0000256" key="12">
    <source>
        <dbReference type="ARBA" id="ARBA00023180"/>
    </source>
</evidence>
<dbReference type="InterPro" id="IPR000884">
    <property type="entry name" value="TSP1_rpt"/>
</dbReference>
<reference evidence="21" key="1">
    <citation type="submission" date="2020-04" db="EMBL/GenBank/DDBJ databases">
        <authorList>
            <person name="Neveu A P."/>
        </authorList>
    </citation>
    <scope>NUCLEOTIDE SEQUENCE</scope>
    <source>
        <tissue evidence="21">Whole embryo</tissue>
    </source>
</reference>
<evidence type="ECO:0000256" key="6">
    <source>
        <dbReference type="ARBA" id="ARBA00022729"/>
    </source>
</evidence>
<evidence type="ECO:0000256" key="5">
    <source>
        <dbReference type="ARBA" id="ARBA00022723"/>
    </source>
</evidence>
<feature type="disulfide bond" evidence="15">
    <location>
        <begin position="657"/>
        <end position="669"/>
    </location>
</feature>
<dbReference type="Pfam" id="PF08686">
    <property type="entry name" value="PLAC"/>
    <property type="match status" value="1"/>
</dbReference>
<keyword evidence="10" id="KW-0482">Metalloprotease</keyword>
<keyword evidence="7" id="KW-0677">Repeat</keyword>
<comment type="caution">
    <text evidence="16">Lacks conserved residue(s) required for the propagation of feature annotation.</text>
</comment>
<comment type="subcellular location">
    <subcellularLocation>
        <location evidence="1">Secreted</location>
        <location evidence="1">Extracellular space</location>
        <location evidence="1">Extracellular matrix</location>
    </subcellularLocation>
</comment>
<keyword evidence="14" id="KW-0106">Calcium</keyword>
<dbReference type="Gene3D" id="3.40.390.10">
    <property type="entry name" value="Collagenase (Catalytic Domain)"/>
    <property type="match status" value="1"/>
</dbReference>
<feature type="binding site" evidence="14">
    <location>
        <position position="538"/>
    </location>
    <ligand>
        <name>Ca(2+)</name>
        <dbReference type="ChEBI" id="CHEBI:29108"/>
        <label>2</label>
    </ligand>
</feature>
<feature type="disulfide bond" evidence="15">
    <location>
        <begin position="573"/>
        <end position="591"/>
    </location>
</feature>
<evidence type="ECO:0000313" key="21">
    <source>
        <dbReference type="EMBL" id="CAB3220001.1"/>
    </source>
</evidence>
<evidence type="ECO:0000256" key="18">
    <source>
        <dbReference type="SAM" id="SignalP"/>
    </source>
</evidence>
<dbReference type="InterPro" id="IPR001590">
    <property type="entry name" value="Peptidase_M12B"/>
</dbReference>
<feature type="disulfide bond" evidence="15">
    <location>
        <begin position="646"/>
        <end position="684"/>
    </location>
</feature>
<feature type="binding site" evidence="14">
    <location>
        <position position="538"/>
    </location>
    <ligand>
        <name>Ca(2+)</name>
        <dbReference type="ChEBI" id="CHEBI:29108"/>
        <label>1</label>
    </ligand>
</feature>
<dbReference type="FunFam" id="2.20.100.10:FF:000006">
    <property type="entry name" value="A disintegrin and metalloproteinase with thrombospondin motifs 1"/>
    <property type="match status" value="1"/>
</dbReference>
<dbReference type="GO" id="GO:0046872">
    <property type="term" value="F:metal ion binding"/>
    <property type="evidence" value="ECO:0007669"/>
    <property type="project" value="UniProtKB-KW"/>
</dbReference>
<feature type="disulfide bond" evidence="15">
    <location>
        <begin position="434"/>
        <end position="441"/>
    </location>
</feature>
<keyword evidence="3" id="KW-0272">Extracellular matrix</keyword>
<feature type="disulfide bond" evidence="15">
    <location>
        <begin position="642"/>
        <end position="679"/>
    </location>
</feature>
<dbReference type="Pfam" id="PF19030">
    <property type="entry name" value="TSP1_ADAMTS"/>
    <property type="match status" value="4"/>
</dbReference>
<dbReference type="GO" id="GO:0031012">
    <property type="term" value="C:extracellular matrix"/>
    <property type="evidence" value="ECO:0007669"/>
    <property type="project" value="TreeGrafter"/>
</dbReference>
<dbReference type="InterPro" id="IPR036383">
    <property type="entry name" value="TSP1_rpt_sf"/>
</dbReference>
<keyword evidence="5 14" id="KW-0479">Metal-binding</keyword>
<dbReference type="Pfam" id="PF01562">
    <property type="entry name" value="Pep_M12B_propep"/>
    <property type="match status" value="1"/>
</dbReference>
<feature type="disulfide bond" evidence="15">
    <location>
        <begin position="453"/>
        <end position="535"/>
    </location>
</feature>
<dbReference type="FunFam" id="2.60.120.830:FF:000001">
    <property type="entry name" value="A disintegrin and metalloproteinase with thrombospondin motifs 1"/>
    <property type="match status" value="1"/>
</dbReference>
<dbReference type="Pfam" id="PF01421">
    <property type="entry name" value="Reprolysin"/>
    <property type="match status" value="1"/>
</dbReference>
<feature type="chain" id="PRO_5026026285" evidence="18">
    <location>
        <begin position="25"/>
        <end position="1190"/>
    </location>
</feature>
<dbReference type="SMART" id="SM00209">
    <property type="entry name" value="TSP1"/>
    <property type="match status" value="5"/>
</dbReference>
<dbReference type="PANTHER" id="PTHR13723">
    <property type="entry name" value="ADAMTS A DISINTEGRIN AND METALLOPROTEASE WITH THROMBOSPONDIN MOTIFS PROTEASE"/>
    <property type="match status" value="1"/>
</dbReference>
<feature type="binding site" evidence="14 16">
    <location>
        <position position="475"/>
    </location>
    <ligand>
        <name>Zn(2+)</name>
        <dbReference type="ChEBI" id="CHEBI:29105"/>
        <note>catalytic</note>
    </ligand>
</feature>
<evidence type="ECO:0000259" key="19">
    <source>
        <dbReference type="PROSITE" id="PS50215"/>
    </source>
</evidence>
<keyword evidence="4" id="KW-0645">Protease</keyword>
<feature type="signal peptide" evidence="18">
    <location>
        <begin position="1"/>
        <end position="24"/>
    </location>
</feature>
<dbReference type="InterPro" id="IPR013273">
    <property type="entry name" value="ADAMTS/ADAMTS-like"/>
</dbReference>
<dbReference type="InterPro" id="IPR010909">
    <property type="entry name" value="PLAC"/>
</dbReference>
<dbReference type="Pfam" id="PF19236">
    <property type="entry name" value="ADAMTS_CR_3"/>
    <property type="match status" value="1"/>
</dbReference>
<dbReference type="Pfam" id="PF05986">
    <property type="entry name" value="ADAMTS_spacer1"/>
    <property type="match status" value="1"/>
</dbReference>
<keyword evidence="8" id="KW-0378">Hydrolase</keyword>
<dbReference type="PROSITE" id="PS50900">
    <property type="entry name" value="PLAC"/>
    <property type="match status" value="1"/>
</dbReference>
<dbReference type="GO" id="GO:0004222">
    <property type="term" value="F:metalloendopeptidase activity"/>
    <property type="evidence" value="ECO:0007669"/>
    <property type="project" value="InterPro"/>
</dbReference>
<dbReference type="PANTHER" id="PTHR13723:SF311">
    <property type="entry name" value="ADAM CYSTEINE-RICH DOMAIN-CONTAINING PROTEIN"/>
    <property type="match status" value="1"/>
</dbReference>
<dbReference type="Pfam" id="PF00090">
    <property type="entry name" value="TSP_1"/>
    <property type="match status" value="1"/>
</dbReference>
<dbReference type="EMBL" id="LR782716">
    <property type="protein sequence ID" value="CAB3220001.1"/>
    <property type="molecule type" value="mRNA"/>
</dbReference>
<protein>
    <submittedName>
        <fullName evidence="21">A disintegrin and metalloproteinase with thrombospondin motifs 6</fullName>
    </submittedName>
</protein>
<dbReference type="GO" id="GO:0007229">
    <property type="term" value="P:integrin-mediated signaling pathway"/>
    <property type="evidence" value="ECO:0007669"/>
    <property type="project" value="UniProtKB-KW"/>
</dbReference>
<dbReference type="SUPFAM" id="SSF55486">
    <property type="entry name" value="Metalloproteases ('zincins'), catalytic domain"/>
    <property type="match status" value="1"/>
</dbReference>
<gene>
    <name evidence="21" type="primary">Adamts6</name>
</gene>
<proteinExistence type="evidence at transcript level"/>
<feature type="compositionally biased region" description="Basic and acidic residues" evidence="17">
    <location>
        <begin position="260"/>
        <end position="271"/>
    </location>
</feature>
<dbReference type="Gene3D" id="2.20.100.10">
    <property type="entry name" value="Thrombospondin type-1 (TSP1) repeat"/>
    <property type="match status" value="5"/>
</dbReference>
<dbReference type="FunFam" id="3.40.390.10:FF:000001">
    <property type="entry name" value="A disintegrin and metalloproteinase with thrombospondin motifs 1"/>
    <property type="match status" value="1"/>
</dbReference>
<dbReference type="PROSITE" id="PS50215">
    <property type="entry name" value="ADAM_MEPRO"/>
    <property type="match status" value="1"/>
</dbReference>
<keyword evidence="21" id="KW-0401">Integrin</keyword>